<dbReference type="Proteomes" id="UP000321304">
    <property type="component" value="Unassembled WGS sequence"/>
</dbReference>
<proteinExistence type="predicted"/>
<evidence type="ECO:0000313" key="1">
    <source>
        <dbReference type="EMBL" id="TWB89450.1"/>
    </source>
</evidence>
<sequence>MMSTSPRLSIVRSVFLTPLTLKPVIDAAIFRMHPSALHRLRNGQASSSWADIVRFGQGV</sequence>
<protein>
    <submittedName>
        <fullName evidence="1">Uncharacterized protein</fullName>
    </submittedName>
</protein>
<keyword evidence="2" id="KW-1185">Reference proteome</keyword>
<name>A0A560L8F6_9BRAD</name>
<gene>
    <name evidence="1" type="ORF">FBZ93_116169</name>
</gene>
<dbReference type="AlphaFoldDB" id="A0A560L8F6"/>
<evidence type="ECO:0000313" key="2">
    <source>
        <dbReference type="Proteomes" id="UP000321304"/>
    </source>
</evidence>
<comment type="caution">
    <text evidence="1">The sequence shown here is derived from an EMBL/GenBank/DDBJ whole genome shotgun (WGS) entry which is preliminary data.</text>
</comment>
<accession>A0A560L8F6</accession>
<organism evidence="1 2">
    <name type="scientific">Bradyrhizobium macuxiense</name>
    <dbReference type="NCBI Taxonomy" id="1755647"/>
    <lineage>
        <taxon>Bacteria</taxon>
        <taxon>Pseudomonadati</taxon>
        <taxon>Pseudomonadota</taxon>
        <taxon>Alphaproteobacteria</taxon>
        <taxon>Hyphomicrobiales</taxon>
        <taxon>Nitrobacteraceae</taxon>
        <taxon>Bradyrhizobium</taxon>
    </lineage>
</organism>
<reference evidence="1 2" key="1">
    <citation type="submission" date="2019-06" db="EMBL/GenBank/DDBJ databases">
        <title>Genomic Encyclopedia of Type Strains, Phase IV (KMG-V): Genome sequencing to study the core and pangenomes of soil and plant-associated prokaryotes.</title>
        <authorList>
            <person name="Whitman W."/>
        </authorList>
    </citation>
    <scope>NUCLEOTIDE SEQUENCE [LARGE SCALE GENOMIC DNA]</scope>
    <source>
        <strain evidence="1 2">BR 10355</strain>
    </source>
</reference>
<dbReference type="EMBL" id="VITY01000016">
    <property type="protein sequence ID" value="TWB89450.1"/>
    <property type="molecule type" value="Genomic_DNA"/>
</dbReference>